<dbReference type="CDD" id="cd11714">
    <property type="entry name" value="GINS_A_archaea"/>
    <property type="match status" value="1"/>
</dbReference>
<evidence type="ECO:0000313" key="2">
    <source>
        <dbReference type="EMBL" id="QKQ99588.1"/>
    </source>
</evidence>
<dbReference type="GeneID" id="55640988"/>
<protein>
    <submittedName>
        <fullName evidence="2">DNA replication complex GINS family protein</fullName>
    </submittedName>
</protein>
<accession>A0A6N0NV55</accession>
<keyword evidence="3" id="KW-1185">Reference proteome</keyword>
<dbReference type="SUPFAM" id="SSF158573">
    <property type="entry name" value="GINS helical bundle-like"/>
    <property type="match status" value="1"/>
</dbReference>
<dbReference type="InterPro" id="IPR038437">
    <property type="entry name" value="GINS_Psf3_sf"/>
</dbReference>
<evidence type="ECO:0000259" key="1">
    <source>
        <dbReference type="Pfam" id="PF05916"/>
    </source>
</evidence>
<feature type="domain" description="GINS subunit" evidence="1">
    <location>
        <begin position="65"/>
        <end position="167"/>
    </location>
</feature>
<dbReference type="RefSeq" id="WP_174629663.1">
    <property type="nucleotide sequence ID" value="NZ_CP049074.1"/>
</dbReference>
<dbReference type="InterPro" id="IPR036224">
    <property type="entry name" value="GINS_bundle-like_dom_sf"/>
</dbReference>
<proteinExistence type="predicted"/>
<dbReference type="AlphaFoldDB" id="A0A6N0NV55"/>
<gene>
    <name evidence="2" type="ORF">GWK48_03525</name>
</gene>
<sequence>MLTVKYKALKRLVRAKKKKVDVIDDGITIDLGHEEVKLIKGSQAEIPIWLTEILEQEGYVSPSPISIEEISKYLYQEKQNSTVPGSLVQLPWDFYMRAKATLSELTKGKSIQEVERLNKISYMINEVVRIRLRKIIQLASLNVGDQTILSKLTPEENLIFLELKKNLEIINGDIGGNTIG</sequence>
<name>A0A6N0NV55_9CREN</name>
<dbReference type="Proteomes" id="UP000509301">
    <property type="component" value="Chromosome"/>
</dbReference>
<dbReference type="InterPro" id="IPR021151">
    <property type="entry name" value="GINS_A"/>
</dbReference>
<dbReference type="EMBL" id="CP049074">
    <property type="protein sequence ID" value="QKQ99588.1"/>
    <property type="molecule type" value="Genomic_DNA"/>
</dbReference>
<dbReference type="OrthoDB" id="36229at2157"/>
<evidence type="ECO:0000313" key="3">
    <source>
        <dbReference type="Proteomes" id="UP000509301"/>
    </source>
</evidence>
<dbReference type="KEGG" id="mten:GWK48_03525"/>
<organism evidence="2 3">
    <name type="scientific">Metallosphaera tengchongensis</name>
    <dbReference type="NCBI Taxonomy" id="1532350"/>
    <lineage>
        <taxon>Archaea</taxon>
        <taxon>Thermoproteota</taxon>
        <taxon>Thermoprotei</taxon>
        <taxon>Sulfolobales</taxon>
        <taxon>Sulfolobaceae</taxon>
        <taxon>Metallosphaera</taxon>
    </lineage>
</organism>
<dbReference type="Gene3D" id="1.20.58.2050">
    <property type="match status" value="1"/>
</dbReference>
<dbReference type="Pfam" id="PF05916">
    <property type="entry name" value="Sld5"/>
    <property type="match status" value="1"/>
</dbReference>
<reference evidence="2 3" key="1">
    <citation type="submission" date="2020-02" db="EMBL/GenBank/DDBJ databases">
        <title>Comparative genome analysis reveals the metabolism and evolution of the thermophilic archaeal genus Metallosphaera.</title>
        <authorList>
            <person name="Jiang C."/>
        </authorList>
    </citation>
    <scope>NUCLEOTIDE SEQUENCE [LARGE SCALE GENOMIC DNA]</scope>
    <source>
        <strain evidence="2 3">Ric-A</strain>
    </source>
</reference>